<organism evidence="1 2">
    <name type="scientific">Rhizobium herbae</name>
    <dbReference type="NCBI Taxonomy" id="508661"/>
    <lineage>
        <taxon>Bacteria</taxon>
        <taxon>Pseudomonadati</taxon>
        <taxon>Pseudomonadota</taxon>
        <taxon>Alphaproteobacteria</taxon>
        <taxon>Hyphomicrobiales</taxon>
        <taxon>Rhizobiaceae</taxon>
        <taxon>Rhizobium/Agrobacterium group</taxon>
        <taxon>Rhizobium</taxon>
    </lineage>
</organism>
<reference evidence="1 2" key="1">
    <citation type="submission" date="2021-03" db="EMBL/GenBank/DDBJ databases">
        <title>Genomic Encyclopedia of Type Strains, Phase IV (KMG-IV): sequencing the most valuable type-strain genomes for metagenomic binning, comparative biology and taxonomic classification.</title>
        <authorList>
            <person name="Goeker M."/>
        </authorList>
    </citation>
    <scope>NUCLEOTIDE SEQUENCE [LARGE SCALE GENOMIC DNA]</scope>
    <source>
        <strain evidence="1 2">DSM 26427</strain>
    </source>
</reference>
<evidence type="ECO:0000313" key="2">
    <source>
        <dbReference type="Proteomes" id="UP000823786"/>
    </source>
</evidence>
<sequence>MTLAIHGFPTNWLSYTLEKSALNLFGMISLRFPPQRQLLGARKVNLRRLQTANLGVQSPKKVGVLILGGGCVPQIDERAFPIKETK</sequence>
<protein>
    <submittedName>
        <fullName evidence="1">Uncharacterized protein</fullName>
    </submittedName>
</protein>
<accession>A0ABS4EWI0</accession>
<keyword evidence="2" id="KW-1185">Reference proteome</keyword>
<proteinExistence type="predicted"/>
<dbReference type="RefSeq" id="WP_209857358.1">
    <property type="nucleotide sequence ID" value="NZ_JAGGJV010000016.1"/>
</dbReference>
<dbReference type="EMBL" id="JAGGJV010000016">
    <property type="protein sequence ID" value="MBP1862304.1"/>
    <property type="molecule type" value="Genomic_DNA"/>
</dbReference>
<gene>
    <name evidence="1" type="ORF">J2Z75_005835</name>
</gene>
<comment type="caution">
    <text evidence="1">The sequence shown here is derived from an EMBL/GenBank/DDBJ whole genome shotgun (WGS) entry which is preliminary data.</text>
</comment>
<dbReference type="Proteomes" id="UP000823786">
    <property type="component" value="Unassembled WGS sequence"/>
</dbReference>
<evidence type="ECO:0000313" key="1">
    <source>
        <dbReference type="EMBL" id="MBP1862304.1"/>
    </source>
</evidence>
<name>A0ABS4EWI0_9HYPH</name>